<proteinExistence type="inferred from homology"/>
<dbReference type="InterPro" id="IPR010044">
    <property type="entry name" value="MTAP"/>
</dbReference>
<dbReference type="PANTHER" id="PTHR42679">
    <property type="entry name" value="S-METHYL-5'-THIOADENOSINE PHOSPHORYLASE"/>
    <property type="match status" value="1"/>
</dbReference>
<organism evidence="4">
    <name type="scientific">freshwater metagenome</name>
    <dbReference type="NCBI Taxonomy" id="449393"/>
    <lineage>
        <taxon>unclassified sequences</taxon>
        <taxon>metagenomes</taxon>
        <taxon>ecological metagenomes</taxon>
    </lineage>
</organism>
<sequence>MPDSNGQTTTPEHRADVAVIGGTGFYSFLQEPEEVVVSTPYGETSAPISLGTVAGRRVAFLPRHGAHHDFPPHAIPARANLWALRSLGVRQVLAPCAVGGLREEVAPGDVVVPDQLVDRTYRRVPSYVESGAVHLPFGDPYCPGLRRAALSAGPDLVDGGTMVVIEGPRFSTRAESRSYAAQGWTLINMTALPEAALARELGQCYASIALVTDMDAGAEEGSGVGQEEVFALFRANLERLTGLLAATIAALPDPSGCTCGSWLDGVEPTYEIPTPEAATDGAG</sequence>
<dbReference type="CDD" id="cd09010">
    <property type="entry name" value="MTAP_SsMTAPII_like_MTIP"/>
    <property type="match status" value="1"/>
</dbReference>
<name>A0A6J6SPG5_9ZZZZ</name>
<evidence type="ECO:0000259" key="3">
    <source>
        <dbReference type="Pfam" id="PF01048"/>
    </source>
</evidence>
<protein>
    <submittedName>
        <fullName evidence="4">Unannotated protein</fullName>
    </submittedName>
</protein>
<dbReference type="GO" id="GO:0019509">
    <property type="term" value="P:L-methionine salvage from methylthioadenosine"/>
    <property type="evidence" value="ECO:0007669"/>
    <property type="project" value="TreeGrafter"/>
</dbReference>
<keyword evidence="2" id="KW-0808">Transferase</keyword>
<dbReference type="PANTHER" id="PTHR42679:SF2">
    <property type="entry name" value="S-METHYL-5'-THIOADENOSINE PHOSPHORYLASE"/>
    <property type="match status" value="1"/>
</dbReference>
<accession>A0A6J6SPG5</accession>
<feature type="domain" description="Nucleoside phosphorylase" evidence="3">
    <location>
        <begin position="17"/>
        <end position="248"/>
    </location>
</feature>
<gene>
    <name evidence="4" type="ORF">UFOPK2761_00951</name>
</gene>
<dbReference type="NCBIfam" id="NF005876">
    <property type="entry name" value="PRK07823.1"/>
    <property type="match status" value="1"/>
</dbReference>
<dbReference type="GO" id="GO:0005829">
    <property type="term" value="C:cytosol"/>
    <property type="evidence" value="ECO:0007669"/>
    <property type="project" value="TreeGrafter"/>
</dbReference>
<dbReference type="GO" id="GO:0009116">
    <property type="term" value="P:nucleoside metabolic process"/>
    <property type="evidence" value="ECO:0007669"/>
    <property type="project" value="InterPro"/>
</dbReference>
<dbReference type="SUPFAM" id="SSF53167">
    <property type="entry name" value="Purine and uridine phosphorylases"/>
    <property type="match status" value="1"/>
</dbReference>
<dbReference type="AlphaFoldDB" id="A0A6J6SPG5"/>
<dbReference type="Gene3D" id="3.40.50.1580">
    <property type="entry name" value="Nucleoside phosphorylase domain"/>
    <property type="match status" value="1"/>
</dbReference>
<dbReference type="InterPro" id="IPR000845">
    <property type="entry name" value="Nucleoside_phosphorylase_d"/>
</dbReference>
<dbReference type="GO" id="GO:0017061">
    <property type="term" value="F:S-methyl-5-thioadenosine phosphorylase activity"/>
    <property type="evidence" value="ECO:0007669"/>
    <property type="project" value="InterPro"/>
</dbReference>
<keyword evidence="1" id="KW-0328">Glycosyltransferase</keyword>
<evidence type="ECO:0000256" key="2">
    <source>
        <dbReference type="ARBA" id="ARBA00022679"/>
    </source>
</evidence>
<evidence type="ECO:0000256" key="1">
    <source>
        <dbReference type="ARBA" id="ARBA00022676"/>
    </source>
</evidence>
<dbReference type="EMBL" id="CAEZYQ010000006">
    <property type="protein sequence ID" value="CAB4736568.1"/>
    <property type="molecule type" value="Genomic_DNA"/>
</dbReference>
<dbReference type="InterPro" id="IPR035994">
    <property type="entry name" value="Nucleoside_phosphorylase_sf"/>
</dbReference>
<dbReference type="HAMAP" id="MF_01963">
    <property type="entry name" value="MTAP"/>
    <property type="match status" value="1"/>
</dbReference>
<evidence type="ECO:0000313" key="4">
    <source>
        <dbReference type="EMBL" id="CAB4736568.1"/>
    </source>
</evidence>
<dbReference type="Pfam" id="PF01048">
    <property type="entry name" value="PNP_UDP_1"/>
    <property type="match status" value="1"/>
</dbReference>
<reference evidence="4" key="1">
    <citation type="submission" date="2020-05" db="EMBL/GenBank/DDBJ databases">
        <authorList>
            <person name="Chiriac C."/>
            <person name="Salcher M."/>
            <person name="Ghai R."/>
            <person name="Kavagutti S V."/>
        </authorList>
    </citation>
    <scope>NUCLEOTIDE SEQUENCE</scope>
</reference>